<evidence type="ECO:0000313" key="2">
    <source>
        <dbReference type="Proteomes" id="UP000191897"/>
    </source>
</evidence>
<evidence type="ECO:0000313" key="1">
    <source>
        <dbReference type="EMBL" id="CUX64734.1"/>
    </source>
</evidence>
<accession>A0A1S7S999</accession>
<dbReference type="EMBL" id="FBWC01000031">
    <property type="protein sequence ID" value="CUX64734.1"/>
    <property type="molecule type" value="Genomic_DNA"/>
</dbReference>
<dbReference type="Proteomes" id="UP000191897">
    <property type="component" value="Unassembled WGS sequence"/>
</dbReference>
<organism evidence="1 2">
    <name type="scientific">Agrobacterium tumefaciens str. Kerr 14</name>
    <dbReference type="NCBI Taxonomy" id="1183424"/>
    <lineage>
        <taxon>Bacteria</taxon>
        <taxon>Pseudomonadati</taxon>
        <taxon>Pseudomonadota</taxon>
        <taxon>Alphaproteobacteria</taxon>
        <taxon>Hyphomicrobiales</taxon>
        <taxon>Rhizobiaceae</taxon>
        <taxon>Rhizobium/Agrobacterium group</taxon>
        <taxon>Agrobacterium</taxon>
        <taxon>Agrobacterium tumefaciens complex</taxon>
    </lineage>
</organism>
<reference evidence="1 2" key="1">
    <citation type="submission" date="2016-01" db="EMBL/GenBank/DDBJ databases">
        <authorList>
            <person name="Oliw E.H."/>
        </authorList>
    </citation>
    <scope>NUCLEOTIDE SEQUENCE [LARGE SCALE GENOMIC DNA]</scope>
    <source>
        <strain evidence="1 2">Kerr 14</strain>
    </source>
</reference>
<dbReference type="AlphaFoldDB" id="A0A1S7S999"/>
<protein>
    <submittedName>
        <fullName evidence="1">Uncharacterized protein</fullName>
    </submittedName>
</protein>
<name>A0A1S7S999_AGRTU</name>
<sequence length="19" mass="2314">MSSIFEKRRFGIYAYAKFV</sequence>
<gene>
    <name evidence="1" type="ORF">AGR4C_Lc90285</name>
</gene>
<proteinExistence type="predicted"/>